<gene>
    <name evidence="9" type="ORF">GOMPHAMPRED_007235</name>
</gene>
<evidence type="ECO:0000256" key="7">
    <source>
        <dbReference type="SAM" id="Phobius"/>
    </source>
</evidence>
<evidence type="ECO:0000259" key="8">
    <source>
        <dbReference type="PROSITE" id="PS51382"/>
    </source>
</evidence>
<dbReference type="EMBL" id="CAJPDQ010000006">
    <property type="protein sequence ID" value="CAF9910929.1"/>
    <property type="molecule type" value="Genomic_DNA"/>
</dbReference>
<evidence type="ECO:0000256" key="4">
    <source>
        <dbReference type="ARBA" id="ARBA00022989"/>
    </source>
</evidence>
<dbReference type="GO" id="GO:0042144">
    <property type="term" value="P:vacuole fusion, non-autophagic"/>
    <property type="evidence" value="ECO:0007669"/>
    <property type="project" value="TreeGrafter"/>
</dbReference>
<comment type="subcellular location">
    <subcellularLocation>
        <location evidence="1">Vacuole membrane</location>
        <topology evidence="1">Multi-pass membrane protein</topology>
    </subcellularLocation>
</comment>
<dbReference type="Proteomes" id="UP000664169">
    <property type="component" value="Unassembled WGS sequence"/>
</dbReference>
<organism evidence="9 10">
    <name type="scientific">Gomphillus americanus</name>
    <dbReference type="NCBI Taxonomy" id="1940652"/>
    <lineage>
        <taxon>Eukaryota</taxon>
        <taxon>Fungi</taxon>
        <taxon>Dikarya</taxon>
        <taxon>Ascomycota</taxon>
        <taxon>Pezizomycotina</taxon>
        <taxon>Lecanoromycetes</taxon>
        <taxon>OSLEUM clade</taxon>
        <taxon>Ostropomycetidae</taxon>
        <taxon>Ostropales</taxon>
        <taxon>Graphidaceae</taxon>
        <taxon>Gomphilloideae</taxon>
        <taxon>Gomphillus</taxon>
    </lineage>
</organism>
<feature type="transmembrane region" description="Helical" evidence="7">
    <location>
        <begin position="674"/>
        <end position="696"/>
    </location>
</feature>
<dbReference type="GO" id="GO:0016237">
    <property type="term" value="P:microautophagy"/>
    <property type="evidence" value="ECO:0007669"/>
    <property type="project" value="TreeGrafter"/>
</dbReference>
<protein>
    <recommendedName>
        <fullName evidence="8">SPX domain-containing protein</fullName>
    </recommendedName>
</protein>
<dbReference type="PROSITE" id="PS51382">
    <property type="entry name" value="SPX"/>
    <property type="match status" value="1"/>
</dbReference>
<evidence type="ECO:0000256" key="2">
    <source>
        <dbReference type="ARBA" id="ARBA00022554"/>
    </source>
</evidence>
<dbReference type="CDD" id="cd14474">
    <property type="entry name" value="SPX_YDR089W"/>
    <property type="match status" value="1"/>
</dbReference>
<dbReference type="GO" id="GO:0006799">
    <property type="term" value="P:polyphosphate biosynthetic process"/>
    <property type="evidence" value="ECO:0007669"/>
    <property type="project" value="UniProtKB-ARBA"/>
</dbReference>
<keyword evidence="5 7" id="KW-0472">Membrane</keyword>
<keyword evidence="2" id="KW-0926">Vacuole</keyword>
<keyword evidence="4 7" id="KW-1133">Transmembrane helix</keyword>
<feature type="domain" description="SPX" evidence="8">
    <location>
        <begin position="1"/>
        <end position="160"/>
    </location>
</feature>
<dbReference type="PANTHER" id="PTHR46140">
    <property type="entry name" value="VACUOLAR TRANSPORTER CHAPERONE 1-RELATED"/>
    <property type="match status" value="1"/>
</dbReference>
<dbReference type="GO" id="GO:0033254">
    <property type="term" value="C:vacuolar transporter chaperone complex"/>
    <property type="evidence" value="ECO:0007669"/>
    <property type="project" value="TreeGrafter"/>
</dbReference>
<evidence type="ECO:0000256" key="3">
    <source>
        <dbReference type="ARBA" id="ARBA00022692"/>
    </source>
</evidence>
<evidence type="ECO:0000256" key="6">
    <source>
        <dbReference type="SAM" id="MobiDB-lite"/>
    </source>
</evidence>
<dbReference type="OrthoDB" id="5588846at2759"/>
<proteinExistence type="predicted"/>
<dbReference type="InterPro" id="IPR042267">
    <property type="entry name" value="VTC_sf"/>
</dbReference>
<dbReference type="InterPro" id="IPR051572">
    <property type="entry name" value="VTC_Complex_Subunit"/>
</dbReference>
<reference evidence="9" key="1">
    <citation type="submission" date="2021-03" db="EMBL/GenBank/DDBJ databases">
        <authorList>
            <person name="Tagirdzhanova G."/>
        </authorList>
    </citation>
    <scope>NUCLEOTIDE SEQUENCE</scope>
</reference>
<dbReference type="GO" id="GO:0007034">
    <property type="term" value="P:vacuolar transport"/>
    <property type="evidence" value="ECO:0007669"/>
    <property type="project" value="TreeGrafter"/>
</dbReference>
<dbReference type="AlphaFoldDB" id="A0A8H3IEP9"/>
<dbReference type="PANTHER" id="PTHR46140:SF1">
    <property type="entry name" value="VACUOLAR TRANSPORTER CHAPERONE COMPLEX SUBUNIT 4-RELATED"/>
    <property type="match status" value="1"/>
</dbReference>
<feature type="region of interest" description="Disordered" evidence="6">
    <location>
        <begin position="613"/>
        <end position="641"/>
    </location>
</feature>
<dbReference type="Gene3D" id="3.20.100.30">
    <property type="entry name" value="VTC, catalytic tunnel domain"/>
    <property type="match status" value="1"/>
</dbReference>
<keyword evidence="3 7" id="KW-0812">Transmembrane</keyword>
<evidence type="ECO:0000313" key="10">
    <source>
        <dbReference type="Proteomes" id="UP000664169"/>
    </source>
</evidence>
<feature type="compositionally biased region" description="Low complexity" evidence="6">
    <location>
        <begin position="622"/>
        <end position="635"/>
    </location>
</feature>
<dbReference type="InterPro" id="IPR004331">
    <property type="entry name" value="SPX_dom"/>
</dbReference>
<feature type="transmembrane region" description="Helical" evidence="7">
    <location>
        <begin position="708"/>
        <end position="732"/>
    </location>
</feature>
<feature type="transmembrane region" description="Helical" evidence="7">
    <location>
        <begin position="744"/>
        <end position="765"/>
    </location>
</feature>
<evidence type="ECO:0000256" key="5">
    <source>
        <dbReference type="ARBA" id="ARBA00023136"/>
    </source>
</evidence>
<evidence type="ECO:0000313" key="9">
    <source>
        <dbReference type="EMBL" id="CAF9910929.1"/>
    </source>
</evidence>
<accession>A0A8H3IEP9</accession>
<name>A0A8H3IEP9_9LECA</name>
<dbReference type="GO" id="GO:0000329">
    <property type="term" value="C:fungal-type vacuole membrane"/>
    <property type="evidence" value="ECO:0007669"/>
    <property type="project" value="TreeGrafter"/>
</dbReference>
<keyword evidence="10" id="KW-1185">Reference proteome</keyword>
<sequence length="768" mass="86765">MKFGQNLEQYSVPQWAPYNLDYDNVKKIIRQATLPDSVHAISIPGQDTSDELFEGGEQELYLALSEELERIELYSKTKYGEIQRRLEHHSKLLDKFNDKNTRVSMKRLQRLSKLEEGIIKAGHDLQLLSRFIGANRLAFVKLLKKYKKWSGSTKLIQRFRQEELDRCEFLSGLKDPLAVLLTRYTNLLEMARASFDVKGKETIPSPLETSSQAHPLQHAFDHGTQTDFDSAFLSSTVGGRATYWIHNDNLVQVHVLMQSVSKQRRGSSADSPTSPLKAITNPLNTFGDDFSGSGMIVYGTLDLAENRSSTGDKMAYIHYTRSDKAVTLKLPEEQLILKRKEVAILSQKDYTVSSARDTAAFNSAKLWFDQHPEVKPLIEVGYSRTRLAGFSNSNVCGVWATLDKDIVFAVPGGGTESKSFPHAILDIRWESKTRPDVIRNLDRQIIAERVQEFDMCMHVLAATYTEITPPKWFKILETDLRKVSSIETHPTESNTKAKDSSATTASDQSYTFSVGYNHSSATSTHDTSELMETIRRTRQNNLHKKLQIQTPREETDRPQVRYWNEFQDGDEEMQATESYLIDAQQTNEDILASMFAAFSHKVRDVVKAISFGKKNKPPERQPLMSPTDSLSSTSSGEVVSRAAKPRKYTTFADYSTLPSQTSHAQRNIVQRDRFLFYATWVAYVVSVIFLILGIVIETIGRRKFNTERRIFTVFGILMSFLSASLGILCGNLRGRGASVIERGIIMMSYLVVCTANGVLIISVWGDSA</sequence>
<evidence type="ECO:0000256" key="1">
    <source>
        <dbReference type="ARBA" id="ARBA00004128"/>
    </source>
</evidence>
<comment type="caution">
    <text evidence="9">The sequence shown here is derived from an EMBL/GenBank/DDBJ whole genome shotgun (WGS) entry which is preliminary data.</text>
</comment>